<dbReference type="PANTHER" id="PTHR11690">
    <property type="entry name" value="AMILORIDE-SENSITIVE SODIUM CHANNEL-RELATED"/>
    <property type="match status" value="1"/>
</dbReference>
<evidence type="ECO:0000256" key="13">
    <source>
        <dbReference type="SAM" id="Phobius"/>
    </source>
</evidence>
<keyword evidence="4 12" id="KW-0894">Sodium channel</keyword>
<evidence type="ECO:0000256" key="8">
    <source>
        <dbReference type="ARBA" id="ARBA00023065"/>
    </source>
</evidence>
<keyword evidence="5 12" id="KW-0812">Transmembrane</keyword>
<evidence type="ECO:0000256" key="1">
    <source>
        <dbReference type="ARBA" id="ARBA00004141"/>
    </source>
</evidence>
<name>A0ABR0A5T3_9CRUS</name>
<keyword evidence="9 13" id="KW-0472">Membrane</keyword>
<dbReference type="Proteomes" id="UP001234178">
    <property type="component" value="Unassembled WGS sequence"/>
</dbReference>
<gene>
    <name evidence="14" type="ORF">OUZ56_002461</name>
</gene>
<sequence length="563" mass="63922">MSVSLRAAHRQKKISDTCTCHKRRLDLATTEAVSVIDFFYESSYWIPDYDYQAMEQQKVSITETNFGGIVYSSDGMETFSDHALCPHPLMAHHKPQCQHQQQSPDAITGGGDGDCGISGNGRQRQSGFLVKRLNAKKTMAEISIPGMRAVFGLGSSLIRRVIWIVILITCFGIAVVQVRDRVIYYMSTPVTVNVRVSRNETLPFPILSICNKNMFNMTAMRILKTEKANLITRTNGTVLSQKEIDNWDVADLVGVRGYNVLELWNFISHSLERMIIECFFGRNKTCEERGKWTRIYNYMGVCYSYTLDSVVDTTGLFNNFYLRLHDVEPLAYKGDASGWKLLIHDRKDSPLVILRSHGTTLYRGWAKDMRVFVRQFRTLNTESRQCSDDHDYSYSKCVAQCFSKAVTDATTCRLPYIDADTVGAVKLCNDSQTYAAANDKVENLLFFGKWSENNCTSCPRQCHQDFYITYTETTEMKRGQENLGKLRIFYQDMTYDDIEEEYGYTAIPLLCDIGGSLGLLLGASVLTFFEIIEAISAALFHLTAIFTTCCCLMVKPNKVPRQL</sequence>
<evidence type="ECO:0008006" key="16">
    <source>
        <dbReference type="Google" id="ProtNLM"/>
    </source>
</evidence>
<dbReference type="Pfam" id="PF00858">
    <property type="entry name" value="ASC"/>
    <property type="match status" value="1"/>
</dbReference>
<dbReference type="Gene3D" id="1.10.287.770">
    <property type="entry name" value="YojJ-like"/>
    <property type="match status" value="1"/>
</dbReference>
<keyword evidence="11 12" id="KW-0407">Ion channel</keyword>
<evidence type="ECO:0000256" key="11">
    <source>
        <dbReference type="ARBA" id="ARBA00023303"/>
    </source>
</evidence>
<keyword evidence="15" id="KW-1185">Reference proteome</keyword>
<evidence type="ECO:0000256" key="10">
    <source>
        <dbReference type="ARBA" id="ARBA00023201"/>
    </source>
</evidence>
<keyword evidence="3 12" id="KW-0813">Transport</keyword>
<keyword evidence="10 12" id="KW-0739">Sodium transport</keyword>
<keyword evidence="7" id="KW-0915">Sodium</keyword>
<evidence type="ECO:0000256" key="4">
    <source>
        <dbReference type="ARBA" id="ARBA00022461"/>
    </source>
</evidence>
<dbReference type="InterPro" id="IPR001873">
    <property type="entry name" value="ENaC"/>
</dbReference>
<reference evidence="14 15" key="1">
    <citation type="journal article" date="2023" name="Nucleic Acids Res.">
        <title>The hologenome of Daphnia magna reveals possible DNA methylation and microbiome-mediated evolution of the host genome.</title>
        <authorList>
            <person name="Chaturvedi A."/>
            <person name="Li X."/>
            <person name="Dhandapani V."/>
            <person name="Marshall H."/>
            <person name="Kissane S."/>
            <person name="Cuenca-Cambronero M."/>
            <person name="Asole G."/>
            <person name="Calvet F."/>
            <person name="Ruiz-Romero M."/>
            <person name="Marangio P."/>
            <person name="Guigo R."/>
            <person name="Rago D."/>
            <person name="Mirbahai L."/>
            <person name="Eastwood N."/>
            <person name="Colbourne J.K."/>
            <person name="Zhou J."/>
            <person name="Mallon E."/>
            <person name="Orsini L."/>
        </authorList>
    </citation>
    <scope>NUCLEOTIDE SEQUENCE [LARGE SCALE GENOMIC DNA]</scope>
    <source>
        <strain evidence="14">LRV0_1</strain>
    </source>
</reference>
<evidence type="ECO:0000256" key="5">
    <source>
        <dbReference type="ARBA" id="ARBA00022692"/>
    </source>
</evidence>
<evidence type="ECO:0000256" key="9">
    <source>
        <dbReference type="ARBA" id="ARBA00023136"/>
    </source>
</evidence>
<evidence type="ECO:0000256" key="6">
    <source>
        <dbReference type="ARBA" id="ARBA00022989"/>
    </source>
</evidence>
<dbReference type="EMBL" id="JAOYFB010000036">
    <property type="protein sequence ID" value="KAK4020490.1"/>
    <property type="molecule type" value="Genomic_DNA"/>
</dbReference>
<protein>
    <recommendedName>
        <fullName evidence="16">Acid-sensing ion channel 4</fullName>
    </recommendedName>
</protein>
<keyword evidence="6 13" id="KW-1133">Transmembrane helix</keyword>
<dbReference type="PANTHER" id="PTHR11690:SF300">
    <property type="entry name" value="PICKPOCKET PROTEIN 19"/>
    <property type="match status" value="1"/>
</dbReference>
<feature type="transmembrane region" description="Helical" evidence="13">
    <location>
        <begin position="161"/>
        <end position="178"/>
    </location>
</feature>
<keyword evidence="8 12" id="KW-0406">Ion transport</keyword>
<organism evidence="14 15">
    <name type="scientific">Daphnia magna</name>
    <dbReference type="NCBI Taxonomy" id="35525"/>
    <lineage>
        <taxon>Eukaryota</taxon>
        <taxon>Metazoa</taxon>
        <taxon>Ecdysozoa</taxon>
        <taxon>Arthropoda</taxon>
        <taxon>Crustacea</taxon>
        <taxon>Branchiopoda</taxon>
        <taxon>Diplostraca</taxon>
        <taxon>Cladocera</taxon>
        <taxon>Anomopoda</taxon>
        <taxon>Daphniidae</taxon>
        <taxon>Daphnia</taxon>
    </lineage>
</organism>
<dbReference type="PRINTS" id="PR01078">
    <property type="entry name" value="AMINACHANNEL"/>
</dbReference>
<proteinExistence type="inferred from homology"/>
<comment type="subcellular location">
    <subcellularLocation>
        <location evidence="1">Membrane</location>
        <topology evidence="1">Multi-pass membrane protein</topology>
    </subcellularLocation>
</comment>
<evidence type="ECO:0000256" key="3">
    <source>
        <dbReference type="ARBA" id="ARBA00022448"/>
    </source>
</evidence>
<evidence type="ECO:0000256" key="2">
    <source>
        <dbReference type="ARBA" id="ARBA00007193"/>
    </source>
</evidence>
<evidence type="ECO:0000313" key="15">
    <source>
        <dbReference type="Proteomes" id="UP001234178"/>
    </source>
</evidence>
<comment type="caution">
    <text evidence="14">The sequence shown here is derived from an EMBL/GenBank/DDBJ whole genome shotgun (WGS) entry which is preliminary data.</text>
</comment>
<evidence type="ECO:0000256" key="12">
    <source>
        <dbReference type="RuleBase" id="RU000679"/>
    </source>
</evidence>
<accession>A0ABR0A5T3</accession>
<comment type="similarity">
    <text evidence="2 12">Belongs to the amiloride-sensitive sodium channel (TC 1.A.6) family.</text>
</comment>
<evidence type="ECO:0000313" key="14">
    <source>
        <dbReference type="EMBL" id="KAK4020490.1"/>
    </source>
</evidence>
<evidence type="ECO:0000256" key="7">
    <source>
        <dbReference type="ARBA" id="ARBA00023053"/>
    </source>
</evidence>